<organism evidence="2 3">
    <name type="scientific">Nonomuraea endophytica</name>
    <dbReference type="NCBI Taxonomy" id="714136"/>
    <lineage>
        <taxon>Bacteria</taxon>
        <taxon>Bacillati</taxon>
        <taxon>Actinomycetota</taxon>
        <taxon>Actinomycetes</taxon>
        <taxon>Streptosporangiales</taxon>
        <taxon>Streptosporangiaceae</taxon>
        <taxon>Nonomuraea</taxon>
    </lineage>
</organism>
<feature type="compositionally biased region" description="Basic and acidic residues" evidence="1">
    <location>
        <begin position="220"/>
        <end position="229"/>
    </location>
</feature>
<dbReference type="SUPFAM" id="SSF52540">
    <property type="entry name" value="P-loop containing nucleoside triphosphate hydrolases"/>
    <property type="match status" value="1"/>
</dbReference>
<sequence>MPLAGVETADRLADAVLGALRSADLRPPEGRSLPADPAGQVAELLAGGAAVLVLDNCERLVDGVAELVYALLGRLPYLIVLAVSREPLAITGEALCPLGPLGREAAARLFTDRALSVRPGLAPGPEAVADICRRLDGLPLALEPAAARLRSMSVEQVARRLDDRFRLLTSGDRVALPHQPLLHTRDQLGAFAVFDAEYDNLVDDDDDDDDDGHGAGHRQRPAEPHDRPAGDQLPGLAGERGEQGPDAEDDQPEGQHPAAAETVGQAARRDQHPGEDQDVGVQDPLHVGRADSQLPHE</sequence>
<dbReference type="PANTHER" id="PTHR47691">
    <property type="entry name" value="REGULATOR-RELATED"/>
    <property type="match status" value="1"/>
</dbReference>
<gene>
    <name evidence="2" type="ORF">HNR40_010505</name>
</gene>
<feature type="compositionally biased region" description="Basic and acidic residues" evidence="1">
    <location>
        <begin position="286"/>
        <end position="297"/>
    </location>
</feature>
<dbReference type="InterPro" id="IPR027417">
    <property type="entry name" value="P-loop_NTPase"/>
</dbReference>
<dbReference type="AlphaFoldDB" id="A0A7W8AFW6"/>
<evidence type="ECO:0000256" key="1">
    <source>
        <dbReference type="SAM" id="MobiDB-lite"/>
    </source>
</evidence>
<name>A0A7W8AFW6_9ACTN</name>
<accession>A0A7W8AFW6</accession>
<protein>
    <submittedName>
        <fullName evidence="2">Uncharacterized protein</fullName>
    </submittedName>
</protein>
<keyword evidence="3" id="KW-1185">Reference proteome</keyword>
<feature type="compositionally biased region" description="Acidic residues" evidence="1">
    <location>
        <begin position="202"/>
        <end position="211"/>
    </location>
</feature>
<evidence type="ECO:0000313" key="3">
    <source>
        <dbReference type="Proteomes" id="UP000568380"/>
    </source>
</evidence>
<evidence type="ECO:0000313" key="2">
    <source>
        <dbReference type="EMBL" id="MBB5084994.1"/>
    </source>
</evidence>
<reference evidence="2 3" key="1">
    <citation type="submission" date="2020-08" db="EMBL/GenBank/DDBJ databases">
        <title>Genomic Encyclopedia of Type Strains, Phase IV (KMG-IV): sequencing the most valuable type-strain genomes for metagenomic binning, comparative biology and taxonomic classification.</title>
        <authorList>
            <person name="Goeker M."/>
        </authorList>
    </citation>
    <scope>NUCLEOTIDE SEQUENCE [LARGE SCALE GENOMIC DNA]</scope>
    <source>
        <strain evidence="2 3">DSM 45385</strain>
    </source>
</reference>
<dbReference type="Proteomes" id="UP000568380">
    <property type="component" value="Unassembled WGS sequence"/>
</dbReference>
<dbReference type="PANTHER" id="PTHR47691:SF3">
    <property type="entry name" value="HTH-TYPE TRANSCRIPTIONAL REGULATOR RV0890C-RELATED"/>
    <property type="match status" value="1"/>
</dbReference>
<comment type="caution">
    <text evidence="2">The sequence shown here is derived from an EMBL/GenBank/DDBJ whole genome shotgun (WGS) entry which is preliminary data.</text>
</comment>
<dbReference type="EMBL" id="JACHIN010000028">
    <property type="protein sequence ID" value="MBB5084994.1"/>
    <property type="molecule type" value="Genomic_DNA"/>
</dbReference>
<feature type="region of interest" description="Disordered" evidence="1">
    <location>
        <begin position="202"/>
        <end position="297"/>
    </location>
</feature>
<proteinExistence type="predicted"/>